<feature type="compositionally biased region" description="Polar residues" evidence="1">
    <location>
        <begin position="89"/>
        <end position="98"/>
    </location>
</feature>
<accession>A0A1I7W2Y9</accession>
<keyword evidence="3" id="KW-1185">Reference proteome</keyword>
<dbReference type="Pfam" id="PF23674">
    <property type="entry name" value="RYYR-CCHC"/>
    <property type="match status" value="2"/>
</dbReference>
<feature type="domain" description="RYYR-CCHC" evidence="2">
    <location>
        <begin position="318"/>
        <end position="409"/>
    </location>
</feature>
<dbReference type="WBParaSite" id="EN70_9065">
    <property type="protein sequence ID" value="EN70_9065"/>
    <property type="gene ID" value="EN70_9065"/>
</dbReference>
<reference evidence="4" key="2">
    <citation type="submission" date="2016-11" db="UniProtKB">
        <authorList>
            <consortium name="WormBaseParasite"/>
        </authorList>
    </citation>
    <scope>IDENTIFICATION</scope>
</reference>
<gene>
    <name evidence="4" type="primary">LOAG_07665</name>
</gene>
<dbReference type="Proteomes" id="UP000095285">
    <property type="component" value="Unassembled WGS sequence"/>
</dbReference>
<name>A0A1I7W2Y9_LOALO</name>
<feature type="region of interest" description="Disordered" evidence="1">
    <location>
        <begin position="291"/>
        <end position="316"/>
    </location>
</feature>
<evidence type="ECO:0000313" key="3">
    <source>
        <dbReference type="Proteomes" id="UP000095285"/>
    </source>
</evidence>
<dbReference type="AlphaFoldDB" id="A0A1I7W2Y9"/>
<dbReference type="InterPro" id="IPR057001">
    <property type="entry name" value="RYYR-CCHC"/>
</dbReference>
<feature type="domain" description="RYYR-CCHC" evidence="2">
    <location>
        <begin position="518"/>
        <end position="601"/>
    </location>
</feature>
<sequence>MDDLYVHVSCGHLTDFLGRRSVLYWNNTEYIEYGATHSWKDMSVVSKEADAATLSVEQPSDQLDDKEKVFSSVFLSGQGPSKEDDEMKTNCNNTSSVPSVVPLSRKRNRRIWTLVSGDGHDFRCNACKGIIKCCSPTNITRHYANNHPEVLKTEEISVDMKKESVELVLEQNPKDAMIPANDISGGTRMNTGKIDWSSPSIRKILEKIASRELTEKMGTDMIAYKTGCQLSQSTVRKRVQCLLEEKYGTYSLLRKNNETMVSSAQVKDGRNEPAGYLSVDNASSEVKKFVKSSDKKDQEQQLSDVTVSTSPVPPIPRQVRSLRLSRSSIVIPEKDDPSKVRIYRCSAYGRGKQGATCYYRCSKCDSLANNKLKNSGTSANEHAKRYFAHIKTKDGRIIGNAYPEHLPECKPVPKEVQQLQEIDRACRARIQAGNLTPEAARNLGALVAQKNRELKRHIQDDDTFPDKWKSLPKKYSRLCHQAERMRKQKNRQLLRMMNNEQGYGETEEDQSGIAHEAEIMSGRFKHPPLIIFEPDGQAARIYRINGKSDKLGIIYYRCSKCDVLCRRHRRMGNIEGMTRATVKVEEDAILENMYPAHHEECEVFTLDMIKNLAENLDRFYFAKDYEPVIHDSSKTDLRFADGTLISKNQMPIVSHSAVEHVVEDDEIVDISNVANTEEVDDDTWETSLNQDVLNAREEDHEGPIDATCRRYYELNVALRRVMIDCLEEMKKLRTEMRNMMEEGRLQYVEQYVEVDDDHYEEVIVDEND</sequence>
<proteinExistence type="predicted"/>
<protein>
    <submittedName>
        <fullName evidence="4">BED-type domain-containing protein</fullName>
    </submittedName>
</protein>
<evidence type="ECO:0000259" key="2">
    <source>
        <dbReference type="Pfam" id="PF23674"/>
    </source>
</evidence>
<dbReference type="InParanoid" id="A0A1I7W2Y9"/>
<evidence type="ECO:0000256" key="1">
    <source>
        <dbReference type="SAM" id="MobiDB-lite"/>
    </source>
</evidence>
<feature type="region of interest" description="Disordered" evidence="1">
    <location>
        <begin position="78"/>
        <end position="100"/>
    </location>
</feature>
<dbReference type="OrthoDB" id="5782981at2759"/>
<organism evidence="3 4">
    <name type="scientific">Loa loa</name>
    <name type="common">Eye worm</name>
    <name type="synonym">Filaria loa</name>
    <dbReference type="NCBI Taxonomy" id="7209"/>
    <lineage>
        <taxon>Eukaryota</taxon>
        <taxon>Metazoa</taxon>
        <taxon>Ecdysozoa</taxon>
        <taxon>Nematoda</taxon>
        <taxon>Chromadorea</taxon>
        <taxon>Rhabditida</taxon>
        <taxon>Spirurina</taxon>
        <taxon>Spiruromorpha</taxon>
        <taxon>Filarioidea</taxon>
        <taxon>Onchocercidae</taxon>
        <taxon>Loa</taxon>
    </lineage>
</organism>
<evidence type="ECO:0000313" key="4">
    <source>
        <dbReference type="WBParaSite" id="EN70_9065"/>
    </source>
</evidence>
<dbReference type="STRING" id="7209.A0A1I7W2Y9"/>
<reference evidence="3" key="1">
    <citation type="submission" date="2012-04" db="EMBL/GenBank/DDBJ databases">
        <title>The Genome Sequence of Loa loa.</title>
        <authorList>
            <consortium name="The Broad Institute Genome Sequencing Platform"/>
            <consortium name="Broad Institute Genome Sequencing Center for Infectious Disease"/>
            <person name="Nutman T.B."/>
            <person name="Fink D.L."/>
            <person name="Russ C."/>
            <person name="Young S."/>
            <person name="Zeng Q."/>
            <person name="Gargeya S."/>
            <person name="Alvarado L."/>
            <person name="Berlin A."/>
            <person name="Chapman S.B."/>
            <person name="Chen Z."/>
            <person name="Freedman E."/>
            <person name="Gellesch M."/>
            <person name="Goldberg J."/>
            <person name="Griggs A."/>
            <person name="Gujja S."/>
            <person name="Heilman E.R."/>
            <person name="Heiman D."/>
            <person name="Howarth C."/>
            <person name="Mehta T."/>
            <person name="Neiman D."/>
            <person name="Pearson M."/>
            <person name="Roberts A."/>
            <person name="Saif S."/>
            <person name="Shea T."/>
            <person name="Shenoy N."/>
            <person name="Sisk P."/>
            <person name="Stolte C."/>
            <person name="Sykes S."/>
            <person name="White J."/>
            <person name="Yandava C."/>
            <person name="Haas B."/>
            <person name="Henn M.R."/>
            <person name="Nusbaum C."/>
            <person name="Birren B."/>
        </authorList>
    </citation>
    <scope>NUCLEOTIDE SEQUENCE [LARGE SCALE GENOMIC DNA]</scope>
</reference>